<comment type="caution">
    <text evidence="6">The sequence shown here is derived from an EMBL/GenBank/DDBJ whole genome shotgun (WGS) entry which is preliminary data.</text>
</comment>
<gene>
    <name evidence="6" type="ORF">Cgig2_006514</name>
</gene>
<dbReference type="InterPro" id="IPR050587">
    <property type="entry name" value="GNT1/Glycosyltrans_8"/>
</dbReference>
<reference evidence="6" key="1">
    <citation type="submission" date="2022-04" db="EMBL/GenBank/DDBJ databases">
        <title>Carnegiea gigantea Genome sequencing and assembly v2.</title>
        <authorList>
            <person name="Copetti D."/>
            <person name="Sanderson M.J."/>
            <person name="Burquez A."/>
            <person name="Wojciechowski M.F."/>
        </authorList>
    </citation>
    <scope>NUCLEOTIDE SEQUENCE</scope>
    <source>
        <strain evidence="6">SGP5-SGP5p</strain>
        <tissue evidence="6">Aerial part</tissue>
    </source>
</reference>
<name>A0A9Q1GT17_9CARY</name>
<keyword evidence="7" id="KW-1185">Reference proteome</keyword>
<evidence type="ECO:0000313" key="7">
    <source>
        <dbReference type="Proteomes" id="UP001153076"/>
    </source>
</evidence>
<evidence type="ECO:0000313" key="6">
    <source>
        <dbReference type="EMBL" id="KAJ8425054.1"/>
    </source>
</evidence>
<sequence length="595" mass="68734">MGFTKSNLPTSSSPSTSSPKRRPIILGLFFLLTSSFIFFLTDTFPRAQLIDVIHLQAQSVASFRPPNKVKPPSWFEAIHEDHLAYQRPMRVGMVNIENTGVQLLEHSLKGFIDSVVAIDFEPVSPNVTWKKLFPEWIHEDRRGRCPRIPMPEPGKYLGLDMVVAQLPCRELESEKIANNNNNNNKTTGAKEGIRDVQRLQVSLATASLIVENEAKGENDVYAVFIGKCEPMVEIFRCDDLVWHEGEYWVYKPNVERLRESISMPVGTCALVHPYDAAPGTMQLQANPNQLHEQLQITKPSAKNNQRPRHAYVTLLHSSEAYVCGAIALAQSIRQTNSTKDLVLLADNSISDHSILGLQAAGWKVKRIERIRSPHARINAYNEWNYSKLRVWQLTDYDKVMFIDADFIVLHNIDHFFNYPQLSASPNNNWLFNSGIMILEPSKCFFDTLMSKRYTLKSYNGGDQGYLNEVLTWWHRLTTRLNFMKFFPKKESDRSIPEDRHTIHFLGMKPWTCYRDYDCNWDRADYHRYASDDVNARWWQVYDGMSTELQAHCGMTQEMDRRVRKGREIAQKATIFDEHWKIAIKDPRQFQLVSSV</sequence>
<feature type="transmembrane region" description="Helical" evidence="5">
    <location>
        <begin position="24"/>
        <end position="41"/>
    </location>
</feature>
<dbReference type="PANTHER" id="PTHR11183">
    <property type="entry name" value="GLYCOGENIN SUBFAMILY MEMBER"/>
    <property type="match status" value="1"/>
</dbReference>
<keyword evidence="5" id="KW-1133">Transmembrane helix</keyword>
<dbReference type="InterPro" id="IPR002495">
    <property type="entry name" value="Glyco_trans_8"/>
</dbReference>
<dbReference type="GO" id="GO:0016757">
    <property type="term" value="F:glycosyltransferase activity"/>
    <property type="evidence" value="ECO:0007669"/>
    <property type="project" value="UniProtKB-KW"/>
</dbReference>
<protein>
    <recommendedName>
        <fullName evidence="4">Hexosyltransferase</fullName>
        <ecNumber evidence="4">2.4.1.-</ecNumber>
    </recommendedName>
</protein>
<dbReference type="EC" id="2.4.1.-" evidence="4"/>
<keyword evidence="5" id="KW-0472">Membrane</keyword>
<keyword evidence="3" id="KW-0464">Manganese</keyword>
<dbReference type="EMBL" id="JAKOGI010001553">
    <property type="protein sequence ID" value="KAJ8425054.1"/>
    <property type="molecule type" value="Genomic_DNA"/>
</dbReference>
<proteinExistence type="inferred from homology"/>
<dbReference type="Gene3D" id="3.90.550.10">
    <property type="entry name" value="Spore Coat Polysaccharide Biosynthesis Protein SpsA, Chain A"/>
    <property type="match status" value="1"/>
</dbReference>
<evidence type="ECO:0000256" key="1">
    <source>
        <dbReference type="ARBA" id="ARBA00022676"/>
    </source>
</evidence>
<dbReference type="CDD" id="cd02537">
    <property type="entry name" value="GT8_Glycogenin"/>
    <property type="match status" value="1"/>
</dbReference>
<comment type="similarity">
    <text evidence="4">Belongs to the glycosyltransferase 8 family.</text>
</comment>
<dbReference type="SUPFAM" id="SSF53448">
    <property type="entry name" value="Nucleotide-diphospho-sugar transferases"/>
    <property type="match status" value="1"/>
</dbReference>
<dbReference type="InterPro" id="IPR029044">
    <property type="entry name" value="Nucleotide-diphossugar_trans"/>
</dbReference>
<evidence type="ECO:0000256" key="2">
    <source>
        <dbReference type="ARBA" id="ARBA00022679"/>
    </source>
</evidence>
<dbReference type="Proteomes" id="UP001153076">
    <property type="component" value="Unassembled WGS sequence"/>
</dbReference>
<keyword evidence="2" id="KW-0808">Transferase</keyword>
<dbReference type="OrthoDB" id="2014201at2759"/>
<organism evidence="6 7">
    <name type="scientific">Carnegiea gigantea</name>
    <dbReference type="NCBI Taxonomy" id="171969"/>
    <lineage>
        <taxon>Eukaryota</taxon>
        <taxon>Viridiplantae</taxon>
        <taxon>Streptophyta</taxon>
        <taxon>Embryophyta</taxon>
        <taxon>Tracheophyta</taxon>
        <taxon>Spermatophyta</taxon>
        <taxon>Magnoliopsida</taxon>
        <taxon>eudicotyledons</taxon>
        <taxon>Gunneridae</taxon>
        <taxon>Pentapetalae</taxon>
        <taxon>Caryophyllales</taxon>
        <taxon>Cactineae</taxon>
        <taxon>Cactaceae</taxon>
        <taxon>Cactoideae</taxon>
        <taxon>Echinocereeae</taxon>
        <taxon>Carnegiea</taxon>
    </lineage>
</organism>
<evidence type="ECO:0000256" key="5">
    <source>
        <dbReference type="SAM" id="Phobius"/>
    </source>
</evidence>
<evidence type="ECO:0000256" key="4">
    <source>
        <dbReference type="RuleBase" id="RU362027"/>
    </source>
</evidence>
<dbReference type="AlphaFoldDB" id="A0A9Q1GT17"/>
<dbReference type="Pfam" id="PF01501">
    <property type="entry name" value="Glyco_transf_8"/>
    <property type="match status" value="1"/>
</dbReference>
<evidence type="ECO:0000256" key="3">
    <source>
        <dbReference type="ARBA" id="ARBA00023211"/>
    </source>
</evidence>
<accession>A0A9Q1GT17</accession>
<keyword evidence="5" id="KW-0812">Transmembrane</keyword>
<keyword evidence="1" id="KW-0328">Glycosyltransferase</keyword>